<dbReference type="PANTHER" id="PTHR14885:SF3">
    <property type="entry name" value="CILIA- AND FLAGELLA-ASSOCIATED PROTEIN 44"/>
    <property type="match status" value="1"/>
</dbReference>
<gene>
    <name evidence="11" type="ORF">EB796_013175</name>
</gene>
<keyword evidence="8" id="KW-0966">Cell projection</keyword>
<organism evidence="11 12">
    <name type="scientific">Bugula neritina</name>
    <name type="common">Brown bryozoan</name>
    <name type="synonym">Sertularia neritina</name>
    <dbReference type="NCBI Taxonomy" id="10212"/>
    <lineage>
        <taxon>Eukaryota</taxon>
        <taxon>Metazoa</taxon>
        <taxon>Spiralia</taxon>
        <taxon>Lophotrochozoa</taxon>
        <taxon>Bryozoa</taxon>
        <taxon>Gymnolaemata</taxon>
        <taxon>Cheilostomatida</taxon>
        <taxon>Flustrina</taxon>
        <taxon>Buguloidea</taxon>
        <taxon>Bugulidae</taxon>
        <taxon>Bugula</taxon>
    </lineage>
</organism>
<dbReference type="OrthoDB" id="1935234at2759"/>
<evidence type="ECO:0000256" key="10">
    <source>
        <dbReference type="SAM" id="MobiDB-lite"/>
    </source>
</evidence>
<keyword evidence="3" id="KW-0963">Cytoplasm</keyword>
<keyword evidence="4" id="KW-0853">WD repeat</keyword>
<evidence type="ECO:0000256" key="2">
    <source>
        <dbReference type="ARBA" id="ARBA00004245"/>
    </source>
</evidence>
<protein>
    <submittedName>
        <fullName evidence="11">Uncharacterized protein</fullName>
    </submittedName>
</protein>
<dbReference type="GO" id="GO:0005929">
    <property type="term" value="C:cilium"/>
    <property type="evidence" value="ECO:0007669"/>
    <property type="project" value="UniProtKB-SubCell"/>
</dbReference>
<reference evidence="11" key="1">
    <citation type="submission" date="2020-06" db="EMBL/GenBank/DDBJ databases">
        <title>Draft genome of Bugula neritina, a colonial animal packing powerful symbionts and potential medicines.</title>
        <authorList>
            <person name="Rayko M."/>
        </authorList>
    </citation>
    <scope>NUCLEOTIDE SEQUENCE [LARGE SCALE GENOMIC DNA]</scope>
    <source>
        <strain evidence="11">Kwan_BN1</strain>
    </source>
</reference>
<evidence type="ECO:0000313" key="11">
    <source>
        <dbReference type="EMBL" id="KAF6028525.1"/>
    </source>
</evidence>
<evidence type="ECO:0000256" key="7">
    <source>
        <dbReference type="ARBA" id="ARBA00023212"/>
    </source>
</evidence>
<dbReference type="EMBL" id="VXIV02001944">
    <property type="protein sequence ID" value="KAF6028525.1"/>
    <property type="molecule type" value="Genomic_DNA"/>
</dbReference>
<feature type="region of interest" description="Disordered" evidence="10">
    <location>
        <begin position="136"/>
        <end position="155"/>
    </location>
</feature>
<keyword evidence="5" id="KW-0677">Repeat</keyword>
<evidence type="ECO:0000313" key="12">
    <source>
        <dbReference type="Proteomes" id="UP000593567"/>
    </source>
</evidence>
<dbReference type="GO" id="GO:0005856">
    <property type="term" value="C:cytoskeleton"/>
    <property type="evidence" value="ECO:0007669"/>
    <property type="project" value="UniProtKB-SubCell"/>
</dbReference>
<dbReference type="PANTHER" id="PTHR14885">
    <property type="entry name" value="CILIA- AND FLAGELLA-ASSOCIATED PROTEIN 43-RELATED"/>
    <property type="match status" value="1"/>
</dbReference>
<evidence type="ECO:0000256" key="4">
    <source>
        <dbReference type="ARBA" id="ARBA00022574"/>
    </source>
</evidence>
<comment type="caution">
    <text evidence="11">The sequence shown here is derived from an EMBL/GenBank/DDBJ whole genome shotgun (WGS) entry which is preliminary data.</text>
</comment>
<dbReference type="Proteomes" id="UP000593567">
    <property type="component" value="Unassembled WGS sequence"/>
</dbReference>
<name>A0A7J7JRE8_BUGNE</name>
<comment type="subcellular location">
    <subcellularLocation>
        <location evidence="1">Cell projection</location>
        <location evidence="1">Cilium</location>
    </subcellularLocation>
    <subcellularLocation>
        <location evidence="2">Cytoplasm</location>
        <location evidence="2">Cytoskeleton</location>
    </subcellularLocation>
</comment>
<keyword evidence="7" id="KW-0206">Cytoskeleton</keyword>
<evidence type="ECO:0000256" key="1">
    <source>
        <dbReference type="ARBA" id="ARBA00004138"/>
    </source>
</evidence>
<dbReference type="AlphaFoldDB" id="A0A7J7JRE8"/>
<keyword evidence="6 9" id="KW-0175">Coiled coil</keyword>
<evidence type="ECO:0000256" key="5">
    <source>
        <dbReference type="ARBA" id="ARBA00022737"/>
    </source>
</evidence>
<proteinExistence type="predicted"/>
<feature type="coiled-coil region" evidence="9">
    <location>
        <begin position="9"/>
        <end position="125"/>
    </location>
</feature>
<evidence type="ECO:0000256" key="8">
    <source>
        <dbReference type="ARBA" id="ARBA00023273"/>
    </source>
</evidence>
<feature type="compositionally biased region" description="Pro residues" evidence="10">
    <location>
        <begin position="139"/>
        <end position="148"/>
    </location>
</feature>
<evidence type="ECO:0000256" key="3">
    <source>
        <dbReference type="ARBA" id="ARBA00022490"/>
    </source>
</evidence>
<evidence type="ECO:0000256" key="6">
    <source>
        <dbReference type="ARBA" id="ARBA00023054"/>
    </source>
</evidence>
<evidence type="ECO:0000256" key="9">
    <source>
        <dbReference type="SAM" id="Coils"/>
    </source>
</evidence>
<keyword evidence="12" id="KW-1185">Reference proteome</keyword>
<sequence>MILKFGRIVDLEELEQVTVNRQVEELKEKLRNTEIRCSDELKKWEEKIRKKKDKITELIKENTNRIETLNMMQTEKRDLQLQLDSKQKSLGGEFSGVRKADVHERQRLIQLVQLQAQEVDALKEEIVMLSHKGGHILPPAQPPIPSEPHPLSRIQ</sequence>
<accession>A0A7J7JRE8</accession>